<feature type="domain" description="Large ribosomal subunit protein uL5 C-terminal" evidence="5">
    <location>
        <begin position="71"/>
        <end position="170"/>
    </location>
</feature>
<dbReference type="InterPro" id="IPR031310">
    <property type="entry name" value="Ribosomal_uL5_N"/>
</dbReference>
<dbReference type="Pfam" id="PF00673">
    <property type="entry name" value="Ribosomal_L5_C"/>
    <property type="match status" value="1"/>
</dbReference>
<evidence type="ECO:0000259" key="5">
    <source>
        <dbReference type="Pfam" id="PF00673"/>
    </source>
</evidence>
<comment type="similarity">
    <text evidence="1">Belongs to the universal ribosomal protein uL5 family.</text>
</comment>
<proteinExistence type="inferred from homology"/>
<dbReference type="InterPro" id="IPR031309">
    <property type="entry name" value="Ribosomal_uL5_C"/>
</dbReference>
<accession>A0A0F6PYP8</accession>
<dbReference type="PIRSF" id="PIRSF002161">
    <property type="entry name" value="Ribosomal_L5"/>
    <property type="match status" value="1"/>
</dbReference>
<dbReference type="SUPFAM" id="SSF55282">
    <property type="entry name" value="RL5-like"/>
    <property type="match status" value="1"/>
</dbReference>
<dbReference type="InterPro" id="IPR057266">
    <property type="entry name" value="Ribosomal_uL5_euk/arc-type"/>
</dbReference>
<evidence type="ECO:0000256" key="2">
    <source>
        <dbReference type="ARBA" id="ARBA00022980"/>
    </source>
</evidence>
<keyword evidence="2 6" id="KW-0689">Ribosomal protein</keyword>
<dbReference type="Gene3D" id="3.30.1440.10">
    <property type="match status" value="1"/>
</dbReference>
<dbReference type="NCBIfam" id="NF003258">
    <property type="entry name" value="PRK04219.1"/>
    <property type="match status" value="1"/>
</dbReference>
<dbReference type="PANTHER" id="PTHR11994">
    <property type="entry name" value="60S RIBOSOMAL PROTEIN L11-RELATED"/>
    <property type="match status" value="1"/>
</dbReference>
<name>A0A0F6PYP8_9ZZZZ</name>
<sequence length="189" mass="22210">MQVDVKKFEKDWENPSRLPRLEKVVINFAVGKSGPELERARVLAEALTGRKAADSRSKDSVRGFGIRKGEPIGCHVTLRGEFGFEFLKKAFYALEDRVLTKNFDKFGNFSVTIHDHLNLPNVKYDPKIGVYGFTVTANLKRFGYRIKKRKIQRRRIPQRHRLTKEEAITWYLNHFENLQIEDKFEEDFY</sequence>
<evidence type="ECO:0000256" key="3">
    <source>
        <dbReference type="ARBA" id="ARBA00023274"/>
    </source>
</evidence>
<evidence type="ECO:0000313" key="6">
    <source>
        <dbReference type="EMBL" id="AKC94979.1"/>
    </source>
</evidence>
<organism evidence="6">
    <name type="scientific">uncultured organism</name>
    <dbReference type="NCBI Taxonomy" id="155900"/>
    <lineage>
        <taxon>unclassified sequences</taxon>
        <taxon>environmental samples</taxon>
    </lineage>
</organism>
<dbReference type="GO" id="GO:0003735">
    <property type="term" value="F:structural constituent of ribosome"/>
    <property type="evidence" value="ECO:0007669"/>
    <property type="project" value="InterPro"/>
</dbReference>
<dbReference type="InterPro" id="IPR002132">
    <property type="entry name" value="Ribosomal_uL5"/>
</dbReference>
<dbReference type="EMBL" id="KP869708">
    <property type="protein sequence ID" value="AKC94979.1"/>
    <property type="molecule type" value="Genomic_DNA"/>
</dbReference>
<dbReference type="GO" id="GO:1990904">
    <property type="term" value="C:ribonucleoprotein complex"/>
    <property type="evidence" value="ECO:0007669"/>
    <property type="project" value="UniProtKB-KW"/>
</dbReference>
<feature type="domain" description="Large ribosomal subunit protein uL5 N-terminal" evidence="4">
    <location>
        <begin position="14"/>
        <end position="67"/>
    </location>
</feature>
<reference evidence="6" key="1">
    <citation type="journal article" date="2015" name="Nature">
        <title>Complex archaea that bridge the gap between prokaryotes and eukaryotes.</title>
        <authorList>
            <person name="Spang A."/>
            <person name="Saw J.H."/>
            <person name="Jorgensen S.L."/>
            <person name="Zaremba-Niedzwiedzka K."/>
            <person name="Martijn J."/>
            <person name="Lind A.E."/>
            <person name="van Eijk R."/>
            <person name="Schleper C."/>
            <person name="Guy L."/>
            <person name="Ettema T.J."/>
        </authorList>
    </citation>
    <scope>NUCLEOTIDE SEQUENCE</scope>
</reference>
<keyword evidence="3" id="KW-0687">Ribonucleoprotein</keyword>
<dbReference type="Pfam" id="PF00281">
    <property type="entry name" value="Ribosomal_L5"/>
    <property type="match status" value="1"/>
</dbReference>
<protein>
    <submittedName>
        <fullName evidence="6">Putative 50S ribosomal protein L5</fullName>
    </submittedName>
</protein>
<dbReference type="InterPro" id="IPR022803">
    <property type="entry name" value="Ribosomal_uL5_dom_sf"/>
</dbReference>
<evidence type="ECO:0000259" key="4">
    <source>
        <dbReference type="Pfam" id="PF00281"/>
    </source>
</evidence>
<dbReference type="FunFam" id="3.30.1440.10:FF:000002">
    <property type="entry name" value="60S ribosomal protein L11"/>
    <property type="match status" value="1"/>
</dbReference>
<evidence type="ECO:0000256" key="1">
    <source>
        <dbReference type="ARBA" id="ARBA00008553"/>
    </source>
</evidence>
<dbReference type="AlphaFoldDB" id="A0A0F6PYP8"/>